<dbReference type="Proteomes" id="UP001595843">
    <property type="component" value="Unassembled WGS sequence"/>
</dbReference>
<dbReference type="RefSeq" id="WP_380704869.1">
    <property type="nucleotide sequence ID" value="NZ_JBHSAP010000010.1"/>
</dbReference>
<feature type="domain" description="HTH cro/C1-type" evidence="1">
    <location>
        <begin position="6"/>
        <end position="60"/>
    </location>
</feature>
<dbReference type="InterPro" id="IPR001387">
    <property type="entry name" value="Cro/C1-type_HTH"/>
</dbReference>
<dbReference type="EMBL" id="JBHSAP010000010">
    <property type="protein sequence ID" value="MFC4077185.1"/>
    <property type="molecule type" value="Genomic_DNA"/>
</dbReference>
<dbReference type="PROSITE" id="PS50943">
    <property type="entry name" value="HTH_CROC1"/>
    <property type="match status" value="1"/>
</dbReference>
<evidence type="ECO:0000313" key="3">
    <source>
        <dbReference type="Proteomes" id="UP001595843"/>
    </source>
</evidence>
<reference evidence="3" key="1">
    <citation type="journal article" date="2019" name="Int. J. Syst. Evol. Microbiol.">
        <title>The Global Catalogue of Microorganisms (GCM) 10K type strain sequencing project: providing services to taxonomists for standard genome sequencing and annotation.</title>
        <authorList>
            <consortium name="The Broad Institute Genomics Platform"/>
            <consortium name="The Broad Institute Genome Sequencing Center for Infectious Disease"/>
            <person name="Wu L."/>
            <person name="Ma J."/>
        </authorList>
    </citation>
    <scope>NUCLEOTIDE SEQUENCE [LARGE SCALE GENOMIC DNA]</scope>
    <source>
        <strain evidence="3">IBRC-M 10813</strain>
    </source>
</reference>
<protein>
    <submittedName>
        <fullName evidence="2">Helix-turn-helix domain-containing protein</fullName>
    </submittedName>
</protein>
<dbReference type="SUPFAM" id="SSF47413">
    <property type="entry name" value="lambda repressor-like DNA-binding domains"/>
    <property type="match status" value="1"/>
</dbReference>
<comment type="caution">
    <text evidence="2">The sequence shown here is derived from an EMBL/GenBank/DDBJ whole genome shotgun (WGS) entry which is preliminary data.</text>
</comment>
<dbReference type="Pfam" id="PF13443">
    <property type="entry name" value="HTH_26"/>
    <property type="match status" value="1"/>
</dbReference>
<gene>
    <name evidence="2" type="ORF">ACFOUO_10255</name>
</gene>
<evidence type="ECO:0000259" key="1">
    <source>
        <dbReference type="PROSITE" id="PS50943"/>
    </source>
</evidence>
<dbReference type="Gene3D" id="1.10.260.40">
    <property type="entry name" value="lambda repressor-like DNA-binding domains"/>
    <property type="match status" value="1"/>
</dbReference>
<organism evidence="2 3">
    <name type="scientific">Salinithrix halophila</name>
    <dbReference type="NCBI Taxonomy" id="1485204"/>
    <lineage>
        <taxon>Bacteria</taxon>
        <taxon>Bacillati</taxon>
        <taxon>Bacillota</taxon>
        <taxon>Bacilli</taxon>
        <taxon>Bacillales</taxon>
        <taxon>Thermoactinomycetaceae</taxon>
        <taxon>Salinithrix</taxon>
    </lineage>
</organism>
<evidence type="ECO:0000313" key="2">
    <source>
        <dbReference type="EMBL" id="MFC4077185.1"/>
    </source>
</evidence>
<dbReference type="SMART" id="SM00530">
    <property type="entry name" value="HTH_XRE"/>
    <property type="match status" value="1"/>
</dbReference>
<accession>A0ABV8JHE0</accession>
<keyword evidence="3" id="KW-1185">Reference proteome</keyword>
<dbReference type="CDD" id="cd00093">
    <property type="entry name" value="HTH_XRE"/>
    <property type="match status" value="1"/>
</dbReference>
<sequence>MLSQLVRRRMKDNNITFQMLAERTGYSASYLNNIVCGHRRWNIDTMQKVCSALEIKWNPFTGGENGENIQAG</sequence>
<dbReference type="InterPro" id="IPR010982">
    <property type="entry name" value="Lambda_DNA-bd_dom_sf"/>
</dbReference>
<proteinExistence type="predicted"/>
<name>A0ABV8JHE0_9BACL</name>